<evidence type="ECO:0000313" key="1">
    <source>
        <dbReference type="EMBL" id="SEQ99873.1"/>
    </source>
</evidence>
<dbReference type="GeneID" id="76042636"/>
<gene>
    <name evidence="1" type="ORF">SAMN04487973_10112</name>
</gene>
<accession>A0A1H9KLZ2</accession>
<dbReference type="Proteomes" id="UP000182818">
    <property type="component" value="Unassembled WGS sequence"/>
</dbReference>
<dbReference type="Gene3D" id="1.20.1440.140">
    <property type="match status" value="1"/>
</dbReference>
<sequence>MKKRDNEKQTIITLFKQLSILLATRKDSVEISRLTSVLDQGTKKVESEQQTPQLEARSVYMNIMRYTFVDKIKLSKEETQILKKIDDFSHSKGIWSEFNMLSTSNFWPSN</sequence>
<name>A0A1H9KLZ2_9LACO</name>
<dbReference type="RefSeq" id="WP_057804994.1">
    <property type="nucleotide sequence ID" value="NZ_BJYP01000001.1"/>
</dbReference>
<organism evidence="1 2">
    <name type="scientific">Pediococcus ethanolidurans</name>
    <dbReference type="NCBI Taxonomy" id="319653"/>
    <lineage>
        <taxon>Bacteria</taxon>
        <taxon>Bacillati</taxon>
        <taxon>Bacillota</taxon>
        <taxon>Bacilli</taxon>
        <taxon>Lactobacillales</taxon>
        <taxon>Lactobacillaceae</taxon>
        <taxon>Pediococcus</taxon>
    </lineage>
</organism>
<dbReference type="Pfam" id="PF08951">
    <property type="entry name" value="EntA_Immun"/>
    <property type="match status" value="1"/>
</dbReference>
<keyword evidence="2" id="KW-1185">Reference proteome</keyword>
<reference evidence="1 2" key="1">
    <citation type="submission" date="2016-10" db="EMBL/GenBank/DDBJ databases">
        <authorList>
            <person name="Varghese N."/>
            <person name="Submissions S."/>
        </authorList>
    </citation>
    <scope>NUCLEOTIDE SEQUENCE [LARGE SCALE GENOMIC DNA]</scope>
    <source>
        <strain evidence="1 2">CGMCC 1.3889</strain>
    </source>
</reference>
<dbReference type="EMBL" id="FOGK01000001">
    <property type="protein sequence ID" value="SEQ99873.1"/>
    <property type="molecule type" value="Genomic_DNA"/>
</dbReference>
<protein>
    <submittedName>
        <fullName evidence="1">Enterocin A Immunity</fullName>
    </submittedName>
</protein>
<dbReference type="InterPro" id="IPR053739">
    <property type="entry name" value="Bact_Immunity_Domain_sf"/>
</dbReference>
<evidence type="ECO:0000313" key="2">
    <source>
        <dbReference type="Proteomes" id="UP000182818"/>
    </source>
</evidence>
<comment type="caution">
    <text evidence="1">The sequence shown here is derived from an EMBL/GenBank/DDBJ whole genome shotgun (WGS) entry which is preliminary data.</text>
</comment>
<dbReference type="InterPro" id="IPR015046">
    <property type="entry name" value="LciA_Immunity-like"/>
</dbReference>
<proteinExistence type="predicted"/>